<gene>
    <name evidence="6" type="primary">LOC112046857</name>
</gene>
<feature type="domain" description="MADF" evidence="3">
    <location>
        <begin position="22"/>
        <end position="108"/>
    </location>
</feature>
<dbReference type="OrthoDB" id="7294180at2759"/>
<evidence type="ECO:0000256" key="1">
    <source>
        <dbReference type="PROSITE-ProRule" id="PRU00371"/>
    </source>
</evidence>
<protein>
    <submittedName>
        <fullName evidence="6">Uncharacterized protein LOC112046857</fullName>
    </submittedName>
</protein>
<dbReference type="InterPro" id="IPR039353">
    <property type="entry name" value="TF_Adf1"/>
</dbReference>
<dbReference type="RefSeq" id="XP_023939446.2">
    <property type="nucleotide sequence ID" value="XM_024083678.2"/>
</dbReference>
<accession>A0A6J1N8R8</accession>
<evidence type="ECO:0000259" key="4">
    <source>
        <dbReference type="PROSITE" id="PS51031"/>
    </source>
</evidence>
<dbReference type="GO" id="GO:0006357">
    <property type="term" value="P:regulation of transcription by RNA polymerase II"/>
    <property type="evidence" value="ECO:0007669"/>
    <property type="project" value="TreeGrafter"/>
</dbReference>
<dbReference type="SMART" id="SM00595">
    <property type="entry name" value="MADF"/>
    <property type="match status" value="1"/>
</dbReference>
<name>A0A6J1N8R8_BICAN</name>
<dbReference type="AlphaFoldDB" id="A0A6J1N8R8"/>
<dbReference type="Pfam" id="PF02944">
    <property type="entry name" value="BESS"/>
    <property type="match status" value="1"/>
</dbReference>
<sequence length="264" mass="30582">MYTVTPLPIDLKPRFSHNTDEKLISAVYKREPLWNPASELHKNSVVLKKLWHSIALELGKDVTSIKTRWKNLRAYFIKVHRKSDCGDQMSTITWQFYDQLSFLKHCSPGLEGIGDRVRVENEDSNSSIGETLEDNTDDKPNSDSDSCASQPPRKKPRNIAPRIELEVERIKEIPEAENYQERNYDDQQFFESLLPYVKNIPLMRKLKLRCKIQEMILKELEAVENDIAQQQARFTEVYVEPVVQNISKPVPELVTVKKEPGGED</sequence>
<dbReference type="GO" id="GO:0005634">
    <property type="term" value="C:nucleus"/>
    <property type="evidence" value="ECO:0007669"/>
    <property type="project" value="UniProtKB-SubCell"/>
</dbReference>
<keyword evidence="5" id="KW-1185">Reference proteome</keyword>
<evidence type="ECO:0000259" key="3">
    <source>
        <dbReference type="PROSITE" id="PS51029"/>
    </source>
</evidence>
<dbReference type="InterPro" id="IPR004210">
    <property type="entry name" value="BESS_motif"/>
</dbReference>
<comment type="subcellular location">
    <subcellularLocation>
        <location evidence="1">Nucleus</location>
    </subcellularLocation>
</comment>
<dbReference type="PROSITE" id="PS51029">
    <property type="entry name" value="MADF"/>
    <property type="match status" value="1"/>
</dbReference>
<dbReference type="Pfam" id="PF10545">
    <property type="entry name" value="MADF_DNA_bdg"/>
    <property type="match status" value="1"/>
</dbReference>
<dbReference type="InterPro" id="IPR006578">
    <property type="entry name" value="MADF-dom"/>
</dbReference>
<dbReference type="GeneID" id="112046857"/>
<evidence type="ECO:0000313" key="5">
    <source>
        <dbReference type="Proteomes" id="UP001652582"/>
    </source>
</evidence>
<feature type="domain" description="BESS" evidence="4">
    <location>
        <begin position="183"/>
        <end position="222"/>
    </location>
</feature>
<dbReference type="PANTHER" id="PTHR12243:SF67">
    <property type="entry name" value="COREPRESSOR OF PANGOLIN, ISOFORM A-RELATED"/>
    <property type="match status" value="1"/>
</dbReference>
<dbReference type="GO" id="GO:0005667">
    <property type="term" value="C:transcription regulator complex"/>
    <property type="evidence" value="ECO:0007669"/>
    <property type="project" value="TreeGrafter"/>
</dbReference>
<feature type="region of interest" description="Disordered" evidence="2">
    <location>
        <begin position="116"/>
        <end position="160"/>
    </location>
</feature>
<evidence type="ECO:0000256" key="2">
    <source>
        <dbReference type="SAM" id="MobiDB-lite"/>
    </source>
</evidence>
<dbReference type="Proteomes" id="UP001652582">
    <property type="component" value="Chromosome 22"/>
</dbReference>
<keyword evidence="1" id="KW-0539">Nucleus</keyword>
<dbReference type="GO" id="GO:0003677">
    <property type="term" value="F:DNA binding"/>
    <property type="evidence" value="ECO:0007669"/>
    <property type="project" value="InterPro"/>
</dbReference>
<dbReference type="KEGG" id="bany:112046857"/>
<dbReference type="PANTHER" id="PTHR12243">
    <property type="entry name" value="MADF DOMAIN TRANSCRIPTION FACTOR"/>
    <property type="match status" value="1"/>
</dbReference>
<evidence type="ECO:0000313" key="6">
    <source>
        <dbReference type="RefSeq" id="XP_023939446.2"/>
    </source>
</evidence>
<dbReference type="PROSITE" id="PS51031">
    <property type="entry name" value="BESS"/>
    <property type="match status" value="1"/>
</dbReference>
<reference evidence="6" key="1">
    <citation type="submission" date="2025-08" db="UniProtKB">
        <authorList>
            <consortium name="RefSeq"/>
        </authorList>
    </citation>
    <scope>IDENTIFICATION</scope>
</reference>
<proteinExistence type="predicted"/>
<organism evidence="5 6">
    <name type="scientific">Bicyclus anynana</name>
    <name type="common">Squinting bush brown butterfly</name>
    <dbReference type="NCBI Taxonomy" id="110368"/>
    <lineage>
        <taxon>Eukaryota</taxon>
        <taxon>Metazoa</taxon>
        <taxon>Ecdysozoa</taxon>
        <taxon>Arthropoda</taxon>
        <taxon>Hexapoda</taxon>
        <taxon>Insecta</taxon>
        <taxon>Pterygota</taxon>
        <taxon>Neoptera</taxon>
        <taxon>Endopterygota</taxon>
        <taxon>Lepidoptera</taxon>
        <taxon>Glossata</taxon>
        <taxon>Ditrysia</taxon>
        <taxon>Papilionoidea</taxon>
        <taxon>Nymphalidae</taxon>
        <taxon>Satyrinae</taxon>
        <taxon>Satyrini</taxon>
        <taxon>Mycalesina</taxon>
        <taxon>Bicyclus</taxon>
    </lineage>
</organism>